<dbReference type="EMBL" id="FMYE01000002">
    <property type="protein sequence ID" value="SDB75534.1"/>
    <property type="molecule type" value="Genomic_DNA"/>
</dbReference>
<evidence type="ECO:0000256" key="4">
    <source>
        <dbReference type="ARBA" id="ARBA00023136"/>
    </source>
</evidence>
<evidence type="ECO:0000313" key="9">
    <source>
        <dbReference type="Proteomes" id="UP000183670"/>
    </source>
</evidence>
<dbReference type="InterPro" id="IPR019734">
    <property type="entry name" value="TPR_rpt"/>
</dbReference>
<dbReference type="AlphaFoldDB" id="A0A1G6G0J9"/>
<dbReference type="Gene3D" id="1.25.40.390">
    <property type="match status" value="1"/>
</dbReference>
<gene>
    <name evidence="8" type="ORF">SAMN05192581_1002158</name>
</gene>
<comment type="subcellular location">
    <subcellularLocation>
        <location evidence="1">Cell outer membrane</location>
    </subcellularLocation>
</comment>
<dbReference type="SUPFAM" id="SSF48452">
    <property type="entry name" value="TPR-like"/>
    <property type="match status" value="1"/>
</dbReference>
<dbReference type="GO" id="GO:0009279">
    <property type="term" value="C:cell outer membrane"/>
    <property type="evidence" value="ECO:0007669"/>
    <property type="project" value="UniProtKB-SubCell"/>
</dbReference>
<organism evidence="8 9">
    <name type="scientific">Bacteroides ovatus</name>
    <dbReference type="NCBI Taxonomy" id="28116"/>
    <lineage>
        <taxon>Bacteria</taxon>
        <taxon>Pseudomonadati</taxon>
        <taxon>Bacteroidota</taxon>
        <taxon>Bacteroidia</taxon>
        <taxon>Bacteroidales</taxon>
        <taxon>Bacteroidaceae</taxon>
        <taxon>Bacteroides</taxon>
    </lineage>
</organism>
<dbReference type="InterPro" id="IPR011990">
    <property type="entry name" value="TPR-like_helical_dom_sf"/>
</dbReference>
<dbReference type="Pfam" id="PF14322">
    <property type="entry name" value="SusD-like_3"/>
    <property type="match status" value="1"/>
</dbReference>
<feature type="domain" description="RagB/SusD" evidence="6">
    <location>
        <begin position="261"/>
        <end position="573"/>
    </location>
</feature>
<evidence type="ECO:0000256" key="3">
    <source>
        <dbReference type="ARBA" id="ARBA00022729"/>
    </source>
</evidence>
<evidence type="ECO:0000259" key="6">
    <source>
        <dbReference type="Pfam" id="PF07980"/>
    </source>
</evidence>
<dbReference type="Pfam" id="PF07980">
    <property type="entry name" value="SusD_RagB"/>
    <property type="match status" value="1"/>
</dbReference>
<evidence type="ECO:0000259" key="7">
    <source>
        <dbReference type="Pfam" id="PF14322"/>
    </source>
</evidence>
<dbReference type="PROSITE" id="PS51257">
    <property type="entry name" value="PROKAR_LIPOPROTEIN"/>
    <property type="match status" value="1"/>
</dbReference>
<keyword evidence="3" id="KW-0732">Signal</keyword>
<dbReference type="Proteomes" id="UP000183670">
    <property type="component" value="Unassembled WGS sequence"/>
</dbReference>
<dbReference type="SMART" id="SM00028">
    <property type="entry name" value="TPR"/>
    <property type="match status" value="3"/>
</dbReference>
<name>A0A1G6G0J9_BACOV</name>
<reference evidence="8 9" key="1">
    <citation type="submission" date="2016-10" db="EMBL/GenBank/DDBJ databases">
        <authorList>
            <person name="de Groot N.N."/>
        </authorList>
    </citation>
    <scope>NUCLEOTIDE SEQUENCE [LARGE SCALE GENOMIC DNA]</scope>
    <source>
        <strain evidence="8 9">NLAE-zl-C500</strain>
    </source>
</reference>
<evidence type="ECO:0000256" key="5">
    <source>
        <dbReference type="ARBA" id="ARBA00023237"/>
    </source>
</evidence>
<evidence type="ECO:0000256" key="2">
    <source>
        <dbReference type="ARBA" id="ARBA00006275"/>
    </source>
</evidence>
<keyword evidence="5" id="KW-0998">Cell outer membrane</keyword>
<proteinExistence type="inferred from homology"/>
<evidence type="ECO:0000256" key="1">
    <source>
        <dbReference type="ARBA" id="ARBA00004442"/>
    </source>
</evidence>
<dbReference type="CDD" id="cd08977">
    <property type="entry name" value="SusD"/>
    <property type="match status" value="1"/>
</dbReference>
<keyword evidence="4" id="KW-0472">Membrane</keyword>
<comment type="similarity">
    <text evidence="2">Belongs to the SusD family.</text>
</comment>
<accession>A0A1G6G0J9</accession>
<feature type="domain" description="SusD-like N-terminal" evidence="7">
    <location>
        <begin position="93"/>
        <end position="215"/>
    </location>
</feature>
<dbReference type="RefSeq" id="WP_074556604.1">
    <property type="nucleotide sequence ID" value="NZ_FMYE01000002.1"/>
</dbReference>
<protein>
    <submittedName>
        <fullName evidence="8">Starch-binding associating with outer membrane</fullName>
    </submittedName>
</protein>
<dbReference type="InterPro" id="IPR012944">
    <property type="entry name" value="SusD_RagB_dom"/>
</dbReference>
<evidence type="ECO:0000313" key="8">
    <source>
        <dbReference type="EMBL" id="SDB75534.1"/>
    </source>
</evidence>
<sequence>MKTVNYIMVAVAVTLGFSSCYDLDVAPYDKVAQNNYWKTEADAKSGVMGVYAQLKDYGAYGYMPLFDTYSDIGHGPGGPVEQGTYNGAYDFLVQNWRDTYDGVQRANTVIKNVSGMSIDDQVKNNVLGEAHFLRALYYFHLADFFGGVPIYDESWEVSESFNEMLLPRNSREEVWNFIIKDLTFAIANLPLKWAVSDYGRATKGAAYALRGKAYLYTKNWSEAIADFEEIVYNKTNQYGYQLYPDYLTLFTSAGPVPNDNETVFAIQNKGTTDNLYGMPLCTLYGTRGSYGGGRATCMPSVTLADMYEEKDGQKFNWNNYIPGYNESDAVKKKAFQATLNSTKQKLETIPDTTLLGEIYRGRDPRMMQSLIVPYSYYNGYIVGTGAKKQLYAIAAGTTVANGFIQNDRGWNVYFYRKFVPIEDMGGAITNRNYTPINFPIIRFADVLLMLAEAYNEDNQLDKAVAELNKVRKRQSTNMPALNSGPVWLQVSDKEDMFERIMHERAVELVGEGHRFSDLRRWGLAVQYLNNRQEKDFTGEIRFTRKFTERDYLWPIPSEEIQRNPALKPNNPGW</sequence>
<dbReference type="InterPro" id="IPR033985">
    <property type="entry name" value="SusD-like_N"/>
</dbReference>